<proteinExistence type="predicted"/>
<dbReference type="PROSITE" id="PS51318">
    <property type="entry name" value="TAT"/>
    <property type="match status" value="1"/>
</dbReference>
<protein>
    <submittedName>
        <fullName evidence="2">Uncharacterized protein</fullName>
    </submittedName>
</protein>
<dbReference type="EMBL" id="JACHMN010000002">
    <property type="protein sequence ID" value="MBB5867879.1"/>
    <property type="molecule type" value="Genomic_DNA"/>
</dbReference>
<evidence type="ECO:0000256" key="1">
    <source>
        <dbReference type="SAM" id="SignalP"/>
    </source>
</evidence>
<evidence type="ECO:0000313" key="2">
    <source>
        <dbReference type="EMBL" id="MBB5867879.1"/>
    </source>
</evidence>
<feature type="chain" id="PRO_5032979658" evidence="1">
    <location>
        <begin position="34"/>
        <end position="177"/>
    </location>
</feature>
<keyword evidence="1" id="KW-0732">Signal</keyword>
<name>A0A841BL08_9ACTN</name>
<dbReference type="Proteomes" id="UP000587527">
    <property type="component" value="Unassembled WGS sequence"/>
</dbReference>
<accession>A0A841BL08</accession>
<dbReference type="AlphaFoldDB" id="A0A841BL08"/>
<feature type="signal peptide" evidence="1">
    <location>
        <begin position="1"/>
        <end position="33"/>
    </location>
</feature>
<reference evidence="2 3" key="1">
    <citation type="submission" date="2020-08" db="EMBL/GenBank/DDBJ databases">
        <title>Sequencing the genomes of 1000 actinobacteria strains.</title>
        <authorList>
            <person name="Klenk H.-P."/>
        </authorList>
    </citation>
    <scope>NUCLEOTIDE SEQUENCE [LARGE SCALE GENOMIC DNA]</scope>
    <source>
        <strain evidence="2 3">DSM 45362</strain>
    </source>
</reference>
<gene>
    <name evidence="2" type="ORF">F4553_001258</name>
</gene>
<sequence>MDKHSTRTLVGRLAGVAVLATLGLALSPVAAHADGWRTASAQGSGPSAAAGAANAQNNAIAALNAQAAQAGEVCSSITSSATWVYTAPGGAAYVYNGTATGYCAVPPPYTVSRSATRQGGGSSASAAQAAGFTAAKADILAAGVSCTSWSATYASVYTAPGGAWYIVNATVSALCTN</sequence>
<evidence type="ECO:0000313" key="3">
    <source>
        <dbReference type="Proteomes" id="UP000587527"/>
    </source>
</evidence>
<organism evidence="2 3">
    <name type="scientific">Allocatelliglobosispora scoriae</name>
    <dbReference type="NCBI Taxonomy" id="643052"/>
    <lineage>
        <taxon>Bacteria</taxon>
        <taxon>Bacillati</taxon>
        <taxon>Actinomycetota</taxon>
        <taxon>Actinomycetes</taxon>
        <taxon>Micromonosporales</taxon>
        <taxon>Micromonosporaceae</taxon>
        <taxon>Allocatelliglobosispora</taxon>
    </lineage>
</organism>
<dbReference type="RefSeq" id="WP_184833371.1">
    <property type="nucleotide sequence ID" value="NZ_JACHMN010000002.1"/>
</dbReference>
<dbReference type="InterPro" id="IPR006311">
    <property type="entry name" value="TAT_signal"/>
</dbReference>
<keyword evidence="3" id="KW-1185">Reference proteome</keyword>
<comment type="caution">
    <text evidence="2">The sequence shown here is derived from an EMBL/GenBank/DDBJ whole genome shotgun (WGS) entry which is preliminary data.</text>
</comment>